<name>A0A6J5SL83_9CAUD</name>
<evidence type="ECO:0000313" key="3">
    <source>
        <dbReference type="EMBL" id="CAB4215489.1"/>
    </source>
</evidence>
<evidence type="ECO:0000313" key="1">
    <source>
        <dbReference type="EMBL" id="CAB4173515.1"/>
    </source>
</evidence>
<sequence length="66" mass="7774">MIKSKLEGKAEFRASPKAELALAEVRKDEQESTLREELDSIKESVLRVERMLKDIDLILRLPHRQW</sequence>
<organism evidence="3">
    <name type="scientific">uncultured Caudovirales phage</name>
    <dbReference type="NCBI Taxonomy" id="2100421"/>
    <lineage>
        <taxon>Viruses</taxon>
        <taxon>Duplodnaviria</taxon>
        <taxon>Heunggongvirae</taxon>
        <taxon>Uroviricota</taxon>
        <taxon>Caudoviricetes</taxon>
        <taxon>Peduoviridae</taxon>
        <taxon>Maltschvirus</taxon>
        <taxon>Maltschvirus maltsch</taxon>
    </lineage>
</organism>
<proteinExistence type="predicted"/>
<gene>
    <name evidence="2" type="ORF">UFOVP1228_9</name>
    <name evidence="3" type="ORF">UFOVP1481_29</name>
    <name evidence="1" type="ORF">UFOVP956_9</name>
</gene>
<protein>
    <submittedName>
        <fullName evidence="3">Uncharacterized protein</fullName>
    </submittedName>
</protein>
<evidence type="ECO:0000313" key="2">
    <source>
        <dbReference type="EMBL" id="CAB4191109.1"/>
    </source>
</evidence>
<dbReference type="EMBL" id="LR797176">
    <property type="protein sequence ID" value="CAB4191109.1"/>
    <property type="molecule type" value="Genomic_DNA"/>
</dbReference>
<dbReference type="EMBL" id="LR797429">
    <property type="protein sequence ID" value="CAB4215489.1"/>
    <property type="molecule type" value="Genomic_DNA"/>
</dbReference>
<reference evidence="3" key="1">
    <citation type="submission" date="2020-05" db="EMBL/GenBank/DDBJ databases">
        <authorList>
            <person name="Chiriac C."/>
            <person name="Salcher M."/>
            <person name="Ghai R."/>
            <person name="Kavagutti S V."/>
        </authorList>
    </citation>
    <scope>NUCLEOTIDE SEQUENCE</scope>
</reference>
<dbReference type="EMBL" id="LR796902">
    <property type="protein sequence ID" value="CAB4173515.1"/>
    <property type="molecule type" value="Genomic_DNA"/>
</dbReference>
<accession>A0A6J5SL83</accession>